<evidence type="ECO:0000313" key="3">
    <source>
        <dbReference type="EMBL" id="SFL64399.1"/>
    </source>
</evidence>
<organism evidence="3 4">
    <name type="scientific">Halogranum rubrum</name>
    <dbReference type="NCBI Taxonomy" id="553466"/>
    <lineage>
        <taxon>Archaea</taxon>
        <taxon>Methanobacteriati</taxon>
        <taxon>Methanobacteriota</taxon>
        <taxon>Stenosarchaea group</taxon>
        <taxon>Halobacteria</taxon>
        <taxon>Halobacteriales</taxon>
        <taxon>Haloferacaceae</taxon>
    </lineage>
</organism>
<feature type="domain" description="DUF7995" evidence="2">
    <location>
        <begin position="192"/>
        <end position="230"/>
    </location>
</feature>
<dbReference type="Proteomes" id="UP000199607">
    <property type="component" value="Unassembled WGS sequence"/>
</dbReference>
<feature type="region of interest" description="Disordered" evidence="1">
    <location>
        <begin position="236"/>
        <end position="257"/>
    </location>
</feature>
<accession>A0A1I4JCV7</accession>
<protein>
    <recommendedName>
        <fullName evidence="2">DUF7995 domain-containing protein</fullName>
    </recommendedName>
</protein>
<dbReference type="STRING" id="553466.SAMN04487950_4476"/>
<proteinExistence type="predicted"/>
<sequence>MFAVDLSMTGRYSDFEELRPTGEAVQIPDEKISTSCGGDPRRQRVAASTGGYPEQPPGADHECRSCGASIPASQTKCRFCLANHLGDESADPDDTTSATLLGIVHMFVKSSTYYGALAKGSAAAMLLASNEAEQAVDDCTLIYDLDEDPAPQLADQWPTLPTAVQIASGDGERLLAAAQDRIEWSDQPTSDGAQEGETVLYDERGGGIRDEEQLTRLLDDTDDEVWLVPAIALQHTTDETGSDNQEDGTSTGDSLECQQCGRETGHRFSDFESLPDETWSGQPIWECDVCGTNRYGPTPT</sequence>
<evidence type="ECO:0000313" key="4">
    <source>
        <dbReference type="Proteomes" id="UP000199607"/>
    </source>
</evidence>
<keyword evidence="4" id="KW-1185">Reference proteome</keyword>
<dbReference type="InterPro" id="IPR058308">
    <property type="entry name" value="DUF7995"/>
</dbReference>
<reference evidence="4" key="1">
    <citation type="submission" date="2016-10" db="EMBL/GenBank/DDBJ databases">
        <authorList>
            <person name="Varghese N."/>
            <person name="Submissions S."/>
        </authorList>
    </citation>
    <scope>NUCLEOTIDE SEQUENCE [LARGE SCALE GENOMIC DNA]</scope>
    <source>
        <strain evidence="4">CGMCC 1.7738</strain>
    </source>
</reference>
<dbReference type="AlphaFoldDB" id="A0A1I4JCV7"/>
<dbReference type="EMBL" id="FOTC01000010">
    <property type="protein sequence ID" value="SFL64399.1"/>
    <property type="molecule type" value="Genomic_DNA"/>
</dbReference>
<gene>
    <name evidence="3" type="ORF">SAMN04487950_4476</name>
</gene>
<feature type="region of interest" description="Disordered" evidence="1">
    <location>
        <begin position="29"/>
        <end position="57"/>
    </location>
</feature>
<name>A0A1I4JCV7_9EURY</name>
<evidence type="ECO:0000259" key="2">
    <source>
        <dbReference type="Pfam" id="PF25958"/>
    </source>
</evidence>
<evidence type="ECO:0000256" key="1">
    <source>
        <dbReference type="SAM" id="MobiDB-lite"/>
    </source>
</evidence>
<dbReference type="Pfam" id="PF25958">
    <property type="entry name" value="DUF7995"/>
    <property type="match status" value="1"/>
</dbReference>
<feature type="compositionally biased region" description="Polar residues" evidence="1">
    <location>
        <begin position="247"/>
        <end position="257"/>
    </location>
</feature>